<dbReference type="GO" id="GO:0008198">
    <property type="term" value="F:ferrous iron binding"/>
    <property type="evidence" value="ECO:0007669"/>
    <property type="project" value="TreeGrafter"/>
</dbReference>
<gene>
    <name evidence="11 12" type="primary">uxuA</name>
    <name evidence="12" type="ORF">I8J31_01455</name>
</gene>
<dbReference type="SUPFAM" id="SSF51658">
    <property type="entry name" value="Xylose isomerase-like"/>
    <property type="match status" value="1"/>
</dbReference>
<dbReference type="GO" id="GO:0030145">
    <property type="term" value="F:manganese ion binding"/>
    <property type="evidence" value="ECO:0007669"/>
    <property type="project" value="TreeGrafter"/>
</dbReference>
<evidence type="ECO:0000256" key="8">
    <source>
        <dbReference type="ARBA" id="ARBA00023211"/>
    </source>
</evidence>
<dbReference type="GO" id="GO:0042840">
    <property type="term" value="P:D-glucuronate catabolic process"/>
    <property type="evidence" value="ECO:0007669"/>
    <property type="project" value="TreeGrafter"/>
</dbReference>
<keyword evidence="9 11" id="KW-0456">Lyase</keyword>
<dbReference type="RefSeq" id="WP_199466409.1">
    <property type="nucleotide sequence ID" value="NZ_JAEMNX010000001.1"/>
</dbReference>
<comment type="pathway">
    <text evidence="3 11">Carbohydrate metabolism; pentose and glucuronate interconversion.</text>
</comment>
<dbReference type="PANTHER" id="PTHR30387:SF2">
    <property type="entry name" value="MANNONATE DEHYDRATASE"/>
    <property type="match status" value="1"/>
</dbReference>
<comment type="caution">
    <text evidence="12">The sequence shown here is derived from an EMBL/GenBank/DDBJ whole genome shotgun (WGS) entry which is preliminary data.</text>
</comment>
<evidence type="ECO:0000256" key="9">
    <source>
        <dbReference type="ARBA" id="ARBA00023239"/>
    </source>
</evidence>
<dbReference type="NCBIfam" id="NF003027">
    <property type="entry name" value="PRK03906.1"/>
    <property type="match status" value="1"/>
</dbReference>
<evidence type="ECO:0000313" key="13">
    <source>
        <dbReference type="Proteomes" id="UP000628710"/>
    </source>
</evidence>
<evidence type="ECO:0000256" key="10">
    <source>
        <dbReference type="ARBA" id="ARBA00033474"/>
    </source>
</evidence>
<evidence type="ECO:0000256" key="11">
    <source>
        <dbReference type="HAMAP-Rule" id="MF_00106"/>
    </source>
</evidence>
<dbReference type="Pfam" id="PF03786">
    <property type="entry name" value="UxuA"/>
    <property type="match status" value="1"/>
</dbReference>
<accession>A0A934JHW7</accession>
<keyword evidence="8 11" id="KW-0464">Manganese</keyword>
<name>A0A934JHW7_9GAMM</name>
<comment type="similarity">
    <text evidence="4 11">Belongs to the mannonate dehydratase family.</text>
</comment>
<dbReference type="EC" id="4.2.1.8" evidence="5 11"/>
<dbReference type="Gene3D" id="3.20.20.150">
    <property type="entry name" value="Divalent-metal-dependent TIM barrel enzymes"/>
    <property type="match status" value="1"/>
</dbReference>
<dbReference type="NCBIfam" id="TIGR00695">
    <property type="entry name" value="uxuA"/>
    <property type="match status" value="1"/>
</dbReference>
<dbReference type="AlphaFoldDB" id="A0A934JHW7"/>
<keyword evidence="13" id="KW-1185">Reference proteome</keyword>
<dbReference type="EMBL" id="JAEMNX010000001">
    <property type="protein sequence ID" value="MBJ7536340.1"/>
    <property type="molecule type" value="Genomic_DNA"/>
</dbReference>
<dbReference type="HAMAP" id="MF_00106">
    <property type="entry name" value="UxuA"/>
    <property type="match status" value="1"/>
</dbReference>
<evidence type="ECO:0000256" key="5">
    <source>
        <dbReference type="ARBA" id="ARBA00012927"/>
    </source>
</evidence>
<comment type="function">
    <text evidence="2 11">Catalyzes the dehydration of D-mannonate.</text>
</comment>
<sequence length="394" mass="44040">MEHTWRWFGANDSISLQDIRQAGASGIVTALHDIPNGEVWPVEAIQAVKESIENAGLRWSVVESIPVHEDIKQRTGSYQKYIDNYGQSIRNLAQCGVHTVCYNFMPVLDWTRTDLMYALPDGSRALRFDQTAFAAFDLFILQRPNSEDSYSKAEISAAKECYDALSETQKEQLVGTILAGLPGAEESYTLDNFRAALAAYDGIDKSVLRENFAHFLEHVVPIAEACGVSLAVHPDDPPRPILGLPRIVSTKQDIEWLVQRIPSPANGITFCTGSYGVREDNDLCDMATTFADRIYFTHLRSTQREETRGSFHEAAHLEGNADISDVILVLLKEEQRRKASGEGQMIPLRPDHGHQIMDDLRRDAKPGYSALGRMKGLAEIRGVEFALKKYVLKD</sequence>
<dbReference type="Proteomes" id="UP000628710">
    <property type="component" value="Unassembled WGS sequence"/>
</dbReference>
<organism evidence="12 13">
    <name type="scientific">Marinomonas transparens</name>
    <dbReference type="NCBI Taxonomy" id="2795388"/>
    <lineage>
        <taxon>Bacteria</taxon>
        <taxon>Pseudomonadati</taxon>
        <taxon>Pseudomonadota</taxon>
        <taxon>Gammaproteobacteria</taxon>
        <taxon>Oceanospirillales</taxon>
        <taxon>Oceanospirillaceae</taxon>
        <taxon>Marinomonas</taxon>
    </lineage>
</organism>
<reference evidence="12" key="1">
    <citation type="submission" date="2020-12" db="EMBL/GenBank/DDBJ databases">
        <title>Marinomonas arctica sp. nov., a psychrotolerant bacterium isolated from the Arctic.</title>
        <authorList>
            <person name="Zhang Y."/>
        </authorList>
    </citation>
    <scope>NUCLEOTIDE SEQUENCE</scope>
    <source>
        <strain evidence="12">C1424</strain>
    </source>
</reference>
<protein>
    <recommendedName>
        <fullName evidence="6 11">Mannonate dehydratase</fullName>
        <ecNumber evidence="5 11">4.2.1.8</ecNumber>
    </recommendedName>
    <alternativeName>
        <fullName evidence="10 11">D-mannonate hydro-lyase</fullName>
    </alternativeName>
</protein>
<evidence type="ECO:0000256" key="6">
    <source>
        <dbReference type="ARBA" id="ARBA00016339"/>
    </source>
</evidence>
<proteinExistence type="inferred from homology"/>
<dbReference type="PIRSF" id="PIRSF016049">
    <property type="entry name" value="Man_dehyd"/>
    <property type="match status" value="1"/>
</dbReference>
<evidence type="ECO:0000313" key="12">
    <source>
        <dbReference type="EMBL" id="MBJ7536340.1"/>
    </source>
</evidence>
<evidence type="ECO:0000256" key="2">
    <source>
        <dbReference type="ARBA" id="ARBA00002713"/>
    </source>
</evidence>
<evidence type="ECO:0000256" key="7">
    <source>
        <dbReference type="ARBA" id="ARBA00023004"/>
    </source>
</evidence>
<keyword evidence="7 11" id="KW-0408">Iron</keyword>
<comment type="catalytic activity">
    <reaction evidence="1 11">
        <text>D-mannonate = 2-dehydro-3-deoxy-D-gluconate + H2O</text>
        <dbReference type="Rhea" id="RHEA:20097"/>
        <dbReference type="ChEBI" id="CHEBI:15377"/>
        <dbReference type="ChEBI" id="CHEBI:17767"/>
        <dbReference type="ChEBI" id="CHEBI:57990"/>
        <dbReference type="EC" id="4.2.1.8"/>
    </reaction>
</comment>
<dbReference type="GO" id="GO:0008927">
    <property type="term" value="F:mannonate dehydratase activity"/>
    <property type="evidence" value="ECO:0007669"/>
    <property type="project" value="UniProtKB-UniRule"/>
</dbReference>
<evidence type="ECO:0000256" key="4">
    <source>
        <dbReference type="ARBA" id="ARBA00007389"/>
    </source>
</evidence>
<evidence type="ECO:0000256" key="3">
    <source>
        <dbReference type="ARBA" id="ARBA00004892"/>
    </source>
</evidence>
<comment type="cofactor">
    <cofactor evidence="11">
        <name>Fe(2+)</name>
        <dbReference type="ChEBI" id="CHEBI:29033"/>
    </cofactor>
    <cofactor evidence="11">
        <name>Mn(2+)</name>
        <dbReference type="ChEBI" id="CHEBI:29035"/>
    </cofactor>
</comment>
<dbReference type="InterPro" id="IPR036237">
    <property type="entry name" value="Xyl_isomerase-like_sf"/>
</dbReference>
<dbReference type="PANTHER" id="PTHR30387">
    <property type="entry name" value="MANNONATE DEHYDRATASE"/>
    <property type="match status" value="1"/>
</dbReference>
<evidence type="ECO:0000256" key="1">
    <source>
        <dbReference type="ARBA" id="ARBA00001794"/>
    </source>
</evidence>
<dbReference type="InterPro" id="IPR004628">
    <property type="entry name" value="Man_deHydtase"/>
</dbReference>